<gene>
    <name evidence="1" type="ORF">PXEA_LOCUS20149</name>
</gene>
<feature type="non-terminal residue" evidence="1">
    <location>
        <position position="1"/>
    </location>
</feature>
<proteinExistence type="predicted"/>
<evidence type="ECO:0000313" key="2">
    <source>
        <dbReference type="Proteomes" id="UP000784294"/>
    </source>
</evidence>
<keyword evidence="2" id="KW-1185">Reference proteome</keyword>
<dbReference type="EMBL" id="CAAALY010082203">
    <property type="protein sequence ID" value="VEL26709.1"/>
    <property type="molecule type" value="Genomic_DNA"/>
</dbReference>
<organism evidence="1 2">
    <name type="scientific">Protopolystoma xenopodis</name>
    <dbReference type="NCBI Taxonomy" id="117903"/>
    <lineage>
        <taxon>Eukaryota</taxon>
        <taxon>Metazoa</taxon>
        <taxon>Spiralia</taxon>
        <taxon>Lophotrochozoa</taxon>
        <taxon>Platyhelminthes</taxon>
        <taxon>Monogenea</taxon>
        <taxon>Polyopisthocotylea</taxon>
        <taxon>Polystomatidea</taxon>
        <taxon>Polystomatidae</taxon>
        <taxon>Protopolystoma</taxon>
    </lineage>
</organism>
<protein>
    <submittedName>
        <fullName evidence="1">Uncharacterized protein</fullName>
    </submittedName>
</protein>
<dbReference type="Proteomes" id="UP000784294">
    <property type="component" value="Unassembled WGS sequence"/>
</dbReference>
<reference evidence="1" key="1">
    <citation type="submission" date="2018-11" db="EMBL/GenBank/DDBJ databases">
        <authorList>
            <consortium name="Pathogen Informatics"/>
        </authorList>
    </citation>
    <scope>NUCLEOTIDE SEQUENCE</scope>
</reference>
<evidence type="ECO:0000313" key="1">
    <source>
        <dbReference type="EMBL" id="VEL26709.1"/>
    </source>
</evidence>
<name>A0A3S5A3G5_9PLAT</name>
<dbReference type="AlphaFoldDB" id="A0A3S5A3G5"/>
<comment type="caution">
    <text evidence="1">The sequence shown here is derived from an EMBL/GenBank/DDBJ whole genome shotgun (WGS) entry which is preliminary data.</text>
</comment>
<accession>A0A3S5A3G5</accession>
<sequence>MFSEDEYPSYNGECLEALSYLGRFDYNIIQCREIEKWQGPGSKPPIRPLRASQLNPLSSACRSPTFTIDVCPKGAWIFNSVKPPFCSSAPNVMSSPIISRGITTNIGTNSNSNRTHMADSAPTWISHTELDRAELAARVLFSAMVWMIQCEPFRLLEYKYQ</sequence>